<organism evidence="12 13">
    <name type="scientific">Pelobates cultripes</name>
    <name type="common">Western spadefoot toad</name>
    <dbReference type="NCBI Taxonomy" id="61616"/>
    <lineage>
        <taxon>Eukaryota</taxon>
        <taxon>Metazoa</taxon>
        <taxon>Chordata</taxon>
        <taxon>Craniata</taxon>
        <taxon>Vertebrata</taxon>
        <taxon>Euteleostomi</taxon>
        <taxon>Amphibia</taxon>
        <taxon>Batrachia</taxon>
        <taxon>Anura</taxon>
        <taxon>Pelobatoidea</taxon>
        <taxon>Pelobatidae</taxon>
        <taxon>Pelobates</taxon>
    </lineage>
</organism>
<proteinExistence type="inferred from homology"/>
<keyword evidence="13" id="KW-1185">Reference proteome</keyword>
<evidence type="ECO:0000256" key="8">
    <source>
        <dbReference type="PROSITE-ProRule" id="PRU00023"/>
    </source>
</evidence>
<dbReference type="Pfam" id="PF12796">
    <property type="entry name" value="Ank_2"/>
    <property type="match status" value="1"/>
</dbReference>
<dbReference type="Pfam" id="PF16553">
    <property type="entry name" value="PUFD"/>
    <property type="match status" value="1"/>
</dbReference>
<dbReference type="InterPro" id="IPR031628">
    <property type="entry name" value="BCOR"/>
</dbReference>
<gene>
    <name evidence="12" type="ORF">PECUL_23A018431</name>
</gene>
<dbReference type="InterPro" id="IPR018247">
    <property type="entry name" value="EF_Hand_1_Ca_BS"/>
</dbReference>
<feature type="compositionally biased region" description="Basic and acidic residues" evidence="9">
    <location>
        <begin position="470"/>
        <end position="481"/>
    </location>
</feature>
<dbReference type="EMBL" id="OW240912">
    <property type="protein sequence ID" value="CAH2220280.1"/>
    <property type="molecule type" value="Genomic_DNA"/>
</dbReference>
<feature type="region of interest" description="Disordered" evidence="9">
    <location>
        <begin position="866"/>
        <end position="913"/>
    </location>
</feature>
<feature type="region of interest" description="Disordered" evidence="9">
    <location>
        <begin position="1"/>
        <end position="43"/>
    </location>
</feature>
<evidence type="ECO:0000259" key="11">
    <source>
        <dbReference type="Pfam" id="PF16553"/>
    </source>
</evidence>
<evidence type="ECO:0000256" key="5">
    <source>
        <dbReference type="ARBA" id="ARBA00022843"/>
    </source>
</evidence>
<evidence type="ECO:0000259" key="10">
    <source>
        <dbReference type="Pfam" id="PF15808"/>
    </source>
</evidence>
<feature type="compositionally biased region" description="Basic and acidic residues" evidence="9">
    <location>
        <begin position="1178"/>
        <end position="1187"/>
    </location>
</feature>
<feature type="compositionally biased region" description="Polar residues" evidence="9">
    <location>
        <begin position="619"/>
        <end position="633"/>
    </location>
</feature>
<feature type="region of interest" description="Disordered" evidence="9">
    <location>
        <begin position="1349"/>
        <end position="1384"/>
    </location>
</feature>
<dbReference type="GO" id="GO:0000122">
    <property type="term" value="P:negative regulation of transcription by RNA polymerase II"/>
    <property type="evidence" value="ECO:0007669"/>
    <property type="project" value="TreeGrafter"/>
</dbReference>
<dbReference type="Pfam" id="PF15808">
    <property type="entry name" value="BCOR"/>
    <property type="match status" value="1"/>
</dbReference>
<dbReference type="InterPro" id="IPR002110">
    <property type="entry name" value="Ankyrin_rpt"/>
</dbReference>
<keyword evidence="8" id="KW-0040">ANK repeat</keyword>
<feature type="region of interest" description="Disordered" evidence="9">
    <location>
        <begin position="436"/>
        <end position="490"/>
    </location>
</feature>
<feature type="repeat" description="ANK" evidence="8">
    <location>
        <begin position="1521"/>
        <end position="1553"/>
    </location>
</feature>
<dbReference type="Gene3D" id="3.10.260.40">
    <property type="entry name" value="BCL-6 corepressor, PCGF1 binding domain"/>
    <property type="match status" value="1"/>
</dbReference>
<accession>A0AAD1VIT9</accession>
<keyword evidence="6" id="KW-0539">Nucleus</keyword>
<dbReference type="Proteomes" id="UP001295444">
    <property type="component" value="Chromosome 01"/>
</dbReference>
<dbReference type="PANTHER" id="PTHR24117">
    <property type="entry name" value="AGAP007537-PB"/>
    <property type="match status" value="1"/>
</dbReference>
<dbReference type="FunFam" id="1.25.40.20:FF:000032">
    <property type="entry name" value="BCL-6 corepressor isoform X1"/>
    <property type="match status" value="1"/>
</dbReference>
<feature type="region of interest" description="Disordered" evidence="9">
    <location>
        <begin position="575"/>
        <end position="650"/>
    </location>
</feature>
<feature type="compositionally biased region" description="Basic and acidic residues" evidence="9">
    <location>
        <begin position="870"/>
        <end position="884"/>
    </location>
</feature>
<feature type="compositionally biased region" description="Low complexity" evidence="9">
    <location>
        <begin position="580"/>
        <end position="601"/>
    </location>
</feature>
<evidence type="ECO:0000313" key="13">
    <source>
        <dbReference type="Proteomes" id="UP001295444"/>
    </source>
</evidence>
<evidence type="ECO:0000256" key="4">
    <source>
        <dbReference type="ARBA" id="ARBA00022737"/>
    </source>
</evidence>
<keyword evidence="3" id="KW-0597">Phosphoprotein</keyword>
<feature type="domain" description="BCL-6 corepressor PCGF1 binding" evidence="11">
    <location>
        <begin position="1625"/>
        <end position="1736"/>
    </location>
</feature>
<evidence type="ECO:0000256" key="1">
    <source>
        <dbReference type="ARBA" id="ARBA00004123"/>
    </source>
</evidence>
<evidence type="ECO:0000256" key="3">
    <source>
        <dbReference type="ARBA" id="ARBA00022553"/>
    </source>
</evidence>
<reference evidence="12" key="1">
    <citation type="submission" date="2022-03" db="EMBL/GenBank/DDBJ databases">
        <authorList>
            <person name="Alioto T."/>
            <person name="Alioto T."/>
            <person name="Gomez Garrido J."/>
        </authorList>
    </citation>
    <scope>NUCLEOTIDE SEQUENCE</scope>
</reference>
<dbReference type="PROSITE" id="PS00018">
    <property type="entry name" value="EF_HAND_1"/>
    <property type="match status" value="1"/>
</dbReference>
<keyword evidence="4" id="KW-0677">Repeat</keyword>
<dbReference type="InterPro" id="IPR047144">
    <property type="entry name" value="BCOR-like"/>
</dbReference>
<dbReference type="SMART" id="SM00248">
    <property type="entry name" value="ANK"/>
    <property type="match status" value="3"/>
</dbReference>
<feature type="compositionally biased region" description="Basic and acidic residues" evidence="9">
    <location>
        <begin position="766"/>
        <end position="785"/>
    </location>
</feature>
<dbReference type="InterPro" id="IPR032365">
    <property type="entry name" value="PUFD"/>
</dbReference>
<dbReference type="PROSITE" id="PS50297">
    <property type="entry name" value="ANK_REP_REGION"/>
    <property type="match status" value="2"/>
</dbReference>
<evidence type="ECO:0000256" key="7">
    <source>
        <dbReference type="ARBA" id="ARBA00034703"/>
    </source>
</evidence>
<feature type="region of interest" description="Disordered" evidence="9">
    <location>
        <begin position="345"/>
        <end position="385"/>
    </location>
</feature>
<dbReference type="InterPro" id="IPR036770">
    <property type="entry name" value="Ankyrin_rpt-contain_sf"/>
</dbReference>
<feature type="domain" description="BCL-6 corepressor non-ankyrin-repeat" evidence="10">
    <location>
        <begin position="1222"/>
        <end position="1408"/>
    </location>
</feature>
<protein>
    <submittedName>
        <fullName evidence="12">BCL-6 corepressor isoform X1</fullName>
    </submittedName>
</protein>
<dbReference type="SUPFAM" id="SSF48403">
    <property type="entry name" value="Ankyrin repeat"/>
    <property type="match status" value="1"/>
</dbReference>
<feature type="compositionally biased region" description="Polar residues" evidence="9">
    <location>
        <begin position="903"/>
        <end position="913"/>
    </location>
</feature>
<evidence type="ECO:0000313" key="12">
    <source>
        <dbReference type="EMBL" id="CAH2220280.1"/>
    </source>
</evidence>
<feature type="region of interest" description="Disordered" evidence="9">
    <location>
        <begin position="1294"/>
        <end position="1316"/>
    </location>
</feature>
<name>A0AAD1VIT9_PELCU</name>
<feature type="compositionally biased region" description="Polar residues" evidence="9">
    <location>
        <begin position="641"/>
        <end position="650"/>
    </location>
</feature>
<feature type="region of interest" description="Disordered" evidence="9">
    <location>
        <begin position="762"/>
        <end position="785"/>
    </location>
</feature>
<keyword evidence="5" id="KW-0832">Ubl conjugation</keyword>
<feature type="region of interest" description="Disordered" evidence="9">
    <location>
        <begin position="1118"/>
        <end position="1145"/>
    </location>
</feature>
<evidence type="ECO:0000256" key="6">
    <source>
        <dbReference type="ARBA" id="ARBA00023242"/>
    </source>
</evidence>
<feature type="region of interest" description="Disordered" evidence="9">
    <location>
        <begin position="1162"/>
        <end position="1187"/>
    </location>
</feature>
<feature type="compositionally biased region" description="Polar residues" evidence="9">
    <location>
        <begin position="362"/>
        <end position="381"/>
    </location>
</feature>
<dbReference type="GO" id="GO:0003714">
    <property type="term" value="F:transcription corepressor activity"/>
    <property type="evidence" value="ECO:0007669"/>
    <property type="project" value="TreeGrafter"/>
</dbReference>
<dbReference type="InterPro" id="IPR038227">
    <property type="entry name" value="PUFD_som_sf"/>
</dbReference>
<feature type="region of interest" description="Disordered" evidence="9">
    <location>
        <begin position="409"/>
        <end position="428"/>
    </location>
</feature>
<dbReference type="PANTHER" id="PTHR24117:SF8">
    <property type="entry name" value="BCL-6 COREPRESSOR"/>
    <property type="match status" value="1"/>
</dbReference>
<feature type="compositionally biased region" description="Basic and acidic residues" evidence="9">
    <location>
        <begin position="1118"/>
        <end position="1140"/>
    </location>
</feature>
<dbReference type="GO" id="GO:0005634">
    <property type="term" value="C:nucleus"/>
    <property type="evidence" value="ECO:0007669"/>
    <property type="project" value="UniProtKB-SubCell"/>
</dbReference>
<keyword evidence="2" id="KW-1017">Isopeptide bond</keyword>
<dbReference type="Gene3D" id="1.25.40.20">
    <property type="entry name" value="Ankyrin repeat-containing domain"/>
    <property type="match status" value="1"/>
</dbReference>
<comment type="subcellular location">
    <subcellularLocation>
        <location evidence="1">Nucleus</location>
    </subcellularLocation>
</comment>
<evidence type="ECO:0000256" key="2">
    <source>
        <dbReference type="ARBA" id="ARBA00022499"/>
    </source>
</evidence>
<sequence>MHSRGQQNPLIDDEVLRTPPSKRKHTLTQLETGPWRSRNPLNKQGTHFKTRKIAVWMNNERVRMCGISEDRKILINDGDLQKARLELREDHLAHSLVDAAAVHRIDSLAALSMDRAGLMQDGLRVPAGMVYSSLCGLGTEKIREPSSAIPGLGYAPDRNSDMQFKPNAAETMDNSQMSGKQTNGFNSLFKAPPGLQKTSVPTSEALVLDRTTSDKQNPLSVNGANYLRIPWVHHYMDSTSPAMYPFIDSPNKYSLNMYKAFLPQQSAYSLPQHLAYSPMCPNGERFVYLPQTHYVSPHIPSTLPPPMRIPASSAATSIPTSVHCLEKTMPWKMAVNPVTAVDSHTYTHHHNSKPPRGPCTKSIPSSMSPEASLLMAQSQRPSPRLHHTVHQVENGYPDYQGSFVKISTPPTSVSYSKPHTNMSSDFTSLRLSNTKVHKNHEMETNQTQGPSKKSNRERKESKSPGLVEKQTPHKEEREKPLDLSSKLGDGELPKVDGLDHMSAMLLQARSVGNLGLSNRDIQKDSISPSGNGSAMFRPEIISTVSSSWVIPGMSNNDENSSIMMPLKNKALEKVIPQQRSSSCPRMGSSSSDAVVTSTSGSFSHVGRPASASPAPNANGEIQKSPDSNKSAMQQPAPPVSTPTKSSKVAISSLPESTIKMSESSLPPAPVYLPQTDTFCTTPLAYSSSFIPYQVPESLALPHLHMHSKTPVYPHPVLLPNSSLFPGPMAPKPGIPYSIPPNRDYMTYQDTMAMVHPILLPPSSLEMSKDEKAERRPRSNERARYEDSIGRTRLLDISNSTPKMNFDVTAEKALKTHQNSVTTNKHSSKTDKLCSNVDRDSKCDTNMVIKGFVPDKHMMNELAVQKPEQGSQHREEATRNNDFHEPFQGSRFSQNSPVFPFRQENISGTQNTDCSASEPCPRFLAHSQNNDVPAGFFNIPKEKSPSFHMTNGHADSDMGEHLARDNPEEFETINGKLVKTKSSNITKRIANSAGYVGDRLKCVTTELYADSSQLSREQRALQMEGLQEDSILSPPAAYCERAMMRFSELEMKERDDHPASEHLDNTNYNHTEWVKMKTTTENKPVAMSLGCPIISQPEVDLRNKEVALAETLKCPEKEEFSEDNRLERTASYEAAKQKPEIGTDSCSEGQFVGLKRKLPCKSQAEETQHSSTCEEPSLEEAKTKRRKIDDWSDKEVTEISIKGLQEPQCNEVTNLKVCIELTGLHPKKQRHLQHLRELGQQCRKETPETTETEIKLKSLEEQQPIKAKSEGKYPSFTEGVKNSCPEEDISTTLHAKGFSPSCPGSKRHSLPSSTTAPRLAAKQQKIREGRKAYVQCAHEEGGLQVTALPEDYNDHEKPSGKRQCKTKHMTPQERRKKRLSPTGDDCMDVGSIDEKASMRSLRKSIELTPDDCPIKTPLQTSLFAQASLLASSLQETTPSRPMPPEARRLIVNKNAGETLLQRAARLGYEEVVLYCLESKSCDINHRDNAGYCALHEACARGWLSIVRHLLEHGADVNCSAQDGTRPIHDAVENDHLEIVRLLLSYGADPTLATYSGRTIAKMTHSEAMETFLTEYLTDLQGRSWDDPGLCWEFHGSSVCDSKEESGFDILANPPGPGDDDDDGYVDVFEFEFSDKPFLPCYNVQVSLSQGPRNWFLLSDVTKRLKMSSQQFSCEHPHLEIVSVAESEFYKQVSLSQLFSSPDDLAGFSPDSKEVLELVECTSELQTLLGSSLEWLEPDDRSCTSC</sequence>
<feature type="compositionally biased region" description="Low complexity" evidence="9">
    <location>
        <begin position="608"/>
        <end position="618"/>
    </location>
</feature>
<evidence type="ECO:0000256" key="9">
    <source>
        <dbReference type="SAM" id="MobiDB-lite"/>
    </source>
</evidence>
<feature type="repeat" description="ANK" evidence="8">
    <location>
        <begin position="1488"/>
        <end position="1520"/>
    </location>
</feature>
<dbReference type="PROSITE" id="PS50088">
    <property type="entry name" value="ANK_REPEAT"/>
    <property type="match status" value="2"/>
</dbReference>
<comment type="similarity">
    <text evidence="7">Belongs to the BCOR family.</text>
</comment>
<feature type="compositionally biased region" description="Basic residues" evidence="9">
    <location>
        <begin position="1359"/>
        <end position="1378"/>
    </location>
</feature>